<dbReference type="SUPFAM" id="SSF143212">
    <property type="entry name" value="Rv2632c-like"/>
    <property type="match status" value="1"/>
</dbReference>
<dbReference type="AlphaFoldDB" id="A0A7W7LF70"/>
<sequence>MIFDAGALMFGPNEEGSGYGLFCARSSIVAEVVVMQVAGWHVEVEFDEDETHTRAAALLRLRDDTELRGKGHATRNPADPEEHRIGEELAGGRALMDIAQQLTAKGNTEAKNLR</sequence>
<gene>
    <name evidence="1" type="ORF">FHS38_004654</name>
</gene>
<protein>
    <recommendedName>
        <fullName evidence="3">DUF1876 domain-containing protein</fullName>
    </recommendedName>
</protein>
<name>A0A7W7LF70_STRNE</name>
<dbReference type="Pfam" id="PF08962">
    <property type="entry name" value="Rv2632c-like"/>
    <property type="match status" value="1"/>
</dbReference>
<evidence type="ECO:0000313" key="2">
    <source>
        <dbReference type="Proteomes" id="UP000556436"/>
    </source>
</evidence>
<reference evidence="1 2" key="1">
    <citation type="submission" date="2020-08" db="EMBL/GenBank/DDBJ databases">
        <title>Genomic Encyclopedia of Type Strains, Phase III (KMG-III): the genomes of soil and plant-associated and newly described type strains.</title>
        <authorList>
            <person name="Whitman W."/>
        </authorList>
    </citation>
    <scope>NUCLEOTIDE SEQUENCE [LARGE SCALE GENOMIC DNA]</scope>
    <source>
        <strain evidence="1 2">CECT 3265</strain>
    </source>
</reference>
<dbReference type="RefSeq" id="WP_308433511.1">
    <property type="nucleotide sequence ID" value="NZ_BMRW01000003.1"/>
</dbReference>
<comment type="caution">
    <text evidence="1">The sequence shown here is derived from an EMBL/GenBank/DDBJ whole genome shotgun (WGS) entry which is preliminary data.</text>
</comment>
<proteinExistence type="predicted"/>
<keyword evidence="2" id="KW-1185">Reference proteome</keyword>
<dbReference type="InterPro" id="IPR015057">
    <property type="entry name" value="Rv2632c-like"/>
</dbReference>
<dbReference type="InterPro" id="IPR038070">
    <property type="entry name" value="Rv2632c-like_sf"/>
</dbReference>
<accession>A0A7W7LF70</accession>
<organism evidence="1 2">
    <name type="scientific">Streptomyces netropsis</name>
    <name type="common">Streptoverticillium netropsis</name>
    <dbReference type="NCBI Taxonomy" id="55404"/>
    <lineage>
        <taxon>Bacteria</taxon>
        <taxon>Bacillati</taxon>
        <taxon>Actinomycetota</taxon>
        <taxon>Actinomycetes</taxon>
        <taxon>Kitasatosporales</taxon>
        <taxon>Streptomycetaceae</taxon>
        <taxon>Streptomyces</taxon>
    </lineage>
</organism>
<dbReference type="Proteomes" id="UP000556436">
    <property type="component" value="Unassembled WGS sequence"/>
</dbReference>
<dbReference type="Gene3D" id="3.30.160.240">
    <property type="entry name" value="Rv1738"/>
    <property type="match status" value="1"/>
</dbReference>
<evidence type="ECO:0000313" key="1">
    <source>
        <dbReference type="EMBL" id="MBB4888583.1"/>
    </source>
</evidence>
<evidence type="ECO:0008006" key="3">
    <source>
        <dbReference type="Google" id="ProtNLM"/>
    </source>
</evidence>
<dbReference type="EMBL" id="JACHJG010000010">
    <property type="protein sequence ID" value="MBB4888583.1"/>
    <property type="molecule type" value="Genomic_DNA"/>
</dbReference>